<comment type="caution">
    <text evidence="2">The sequence shown here is derived from an EMBL/GenBank/DDBJ whole genome shotgun (WGS) entry which is preliminary data.</text>
</comment>
<dbReference type="Proteomes" id="UP000288805">
    <property type="component" value="Unassembled WGS sequence"/>
</dbReference>
<feature type="compositionally biased region" description="Polar residues" evidence="1">
    <location>
        <begin position="59"/>
        <end position="75"/>
    </location>
</feature>
<gene>
    <name evidence="2" type="ORF">CK203_095770</name>
</gene>
<name>A0A438BQX5_VITVI</name>
<dbReference type="EMBL" id="QGNW01002655">
    <property type="protein sequence ID" value="RVW13359.1"/>
    <property type="molecule type" value="Genomic_DNA"/>
</dbReference>
<organism evidence="2 3">
    <name type="scientific">Vitis vinifera</name>
    <name type="common">Grape</name>
    <dbReference type="NCBI Taxonomy" id="29760"/>
    <lineage>
        <taxon>Eukaryota</taxon>
        <taxon>Viridiplantae</taxon>
        <taxon>Streptophyta</taxon>
        <taxon>Embryophyta</taxon>
        <taxon>Tracheophyta</taxon>
        <taxon>Spermatophyta</taxon>
        <taxon>Magnoliopsida</taxon>
        <taxon>eudicotyledons</taxon>
        <taxon>Gunneridae</taxon>
        <taxon>Pentapetalae</taxon>
        <taxon>rosids</taxon>
        <taxon>Vitales</taxon>
        <taxon>Vitaceae</taxon>
        <taxon>Viteae</taxon>
        <taxon>Vitis</taxon>
    </lineage>
</organism>
<evidence type="ECO:0000313" key="3">
    <source>
        <dbReference type="Proteomes" id="UP000288805"/>
    </source>
</evidence>
<dbReference type="AlphaFoldDB" id="A0A438BQX5"/>
<sequence length="81" mass="9379">MLLSQSVHIRLARHNAPLYCSVSWRLGETAVPRRHRASALLRLLKTVRRRRAERRGSTPAFSLRSTNTRGTSSILSRERWL</sequence>
<reference evidence="2 3" key="1">
    <citation type="journal article" date="2018" name="PLoS Genet.">
        <title>Population sequencing reveals clonal diversity and ancestral inbreeding in the grapevine cultivar Chardonnay.</title>
        <authorList>
            <person name="Roach M.J."/>
            <person name="Johnson D.L."/>
            <person name="Bohlmann J."/>
            <person name="van Vuuren H.J."/>
            <person name="Jones S.J."/>
            <person name="Pretorius I.S."/>
            <person name="Schmidt S.A."/>
            <person name="Borneman A.R."/>
        </authorList>
    </citation>
    <scope>NUCLEOTIDE SEQUENCE [LARGE SCALE GENOMIC DNA]</scope>
    <source>
        <strain evidence="3">cv. Chardonnay</strain>
        <tissue evidence="2">Leaf</tissue>
    </source>
</reference>
<accession>A0A438BQX5</accession>
<feature type="region of interest" description="Disordered" evidence="1">
    <location>
        <begin position="51"/>
        <end position="81"/>
    </location>
</feature>
<evidence type="ECO:0000256" key="1">
    <source>
        <dbReference type="SAM" id="MobiDB-lite"/>
    </source>
</evidence>
<evidence type="ECO:0000313" key="2">
    <source>
        <dbReference type="EMBL" id="RVW13359.1"/>
    </source>
</evidence>
<proteinExistence type="predicted"/>
<protein>
    <submittedName>
        <fullName evidence="2">Uncharacterized protein</fullName>
    </submittedName>
</protein>